<dbReference type="FunFam" id="1.10.530.10:FF:000019">
    <property type="entry name" value="lysozyme"/>
    <property type="match status" value="1"/>
</dbReference>
<dbReference type="PANTHER" id="PTHR11195">
    <property type="entry name" value="DESTABILASE-RELATED"/>
    <property type="match status" value="1"/>
</dbReference>
<name>A0AAD7ZT06_DIPPU</name>
<evidence type="ECO:0000256" key="8">
    <source>
        <dbReference type="SAM" id="SignalP"/>
    </source>
</evidence>
<dbReference type="PANTHER" id="PTHR11195:SF22">
    <property type="entry name" value="LYSOZYME"/>
    <property type="match status" value="1"/>
</dbReference>
<keyword evidence="6" id="KW-0326">Glycosidase</keyword>
<evidence type="ECO:0000256" key="1">
    <source>
        <dbReference type="ARBA" id="ARBA00000632"/>
    </source>
</evidence>
<comment type="catalytic activity">
    <reaction evidence="1">
        <text>Hydrolysis of (1-&gt;4)-beta-linkages between N-acetylmuramic acid and N-acetyl-D-glucosamine residues in a peptidoglycan and between N-acetyl-D-glucosamine residues in chitodextrins.</text>
        <dbReference type="EC" id="3.2.1.17"/>
    </reaction>
</comment>
<dbReference type="PROSITE" id="PS51909">
    <property type="entry name" value="LYSOZYME_I"/>
    <property type="match status" value="1"/>
</dbReference>
<keyword evidence="3" id="KW-0929">Antimicrobial</keyword>
<dbReference type="GO" id="GO:0031640">
    <property type="term" value="P:killing of cells of another organism"/>
    <property type="evidence" value="ECO:0007669"/>
    <property type="project" value="UniProtKB-KW"/>
</dbReference>
<dbReference type="EMBL" id="JASPKZ010007286">
    <property type="protein sequence ID" value="KAJ9585323.1"/>
    <property type="molecule type" value="Genomic_DNA"/>
</dbReference>
<proteinExistence type="predicted"/>
<reference evidence="9" key="1">
    <citation type="journal article" date="2023" name="IScience">
        <title>Live-bearing cockroach genome reveals convergent evolutionary mechanisms linked to viviparity in insects and beyond.</title>
        <authorList>
            <person name="Fouks B."/>
            <person name="Harrison M.C."/>
            <person name="Mikhailova A.A."/>
            <person name="Marchal E."/>
            <person name="English S."/>
            <person name="Carruthers M."/>
            <person name="Jennings E.C."/>
            <person name="Chiamaka E.L."/>
            <person name="Frigard R.A."/>
            <person name="Pippel M."/>
            <person name="Attardo G.M."/>
            <person name="Benoit J.B."/>
            <person name="Bornberg-Bauer E."/>
            <person name="Tobe S.S."/>
        </authorList>
    </citation>
    <scope>NUCLEOTIDE SEQUENCE</scope>
    <source>
        <strain evidence="9">Stay&amp;Tobe</strain>
    </source>
</reference>
<dbReference type="CDD" id="cd16890">
    <property type="entry name" value="lyz_i"/>
    <property type="match status" value="1"/>
</dbReference>
<evidence type="ECO:0000256" key="3">
    <source>
        <dbReference type="ARBA" id="ARBA00022529"/>
    </source>
</evidence>
<keyword evidence="7" id="KW-1015">Disulfide bond</keyword>
<gene>
    <name evidence="9" type="ORF">L9F63_002908</name>
</gene>
<evidence type="ECO:0000256" key="6">
    <source>
        <dbReference type="ARBA" id="ARBA00023295"/>
    </source>
</evidence>
<dbReference type="EC" id="3.2.1.17" evidence="2"/>
<keyword evidence="10" id="KW-1185">Reference proteome</keyword>
<keyword evidence="8" id="KW-0732">Signal</keyword>
<accession>A0AAD7ZT06</accession>
<feature type="disulfide bond" evidence="7">
    <location>
        <begin position="48"/>
        <end position="53"/>
    </location>
</feature>
<organism evidence="9 10">
    <name type="scientific">Diploptera punctata</name>
    <name type="common">Pacific beetle cockroach</name>
    <dbReference type="NCBI Taxonomy" id="6984"/>
    <lineage>
        <taxon>Eukaryota</taxon>
        <taxon>Metazoa</taxon>
        <taxon>Ecdysozoa</taxon>
        <taxon>Arthropoda</taxon>
        <taxon>Hexapoda</taxon>
        <taxon>Insecta</taxon>
        <taxon>Pterygota</taxon>
        <taxon>Neoptera</taxon>
        <taxon>Polyneoptera</taxon>
        <taxon>Dictyoptera</taxon>
        <taxon>Blattodea</taxon>
        <taxon>Blaberoidea</taxon>
        <taxon>Blaberidae</taxon>
        <taxon>Diplopterinae</taxon>
        <taxon>Diploptera</taxon>
    </lineage>
</organism>
<dbReference type="AlphaFoldDB" id="A0AAD7ZT06"/>
<evidence type="ECO:0000256" key="2">
    <source>
        <dbReference type="ARBA" id="ARBA00012732"/>
    </source>
</evidence>
<comment type="caution">
    <text evidence="9">The sequence shown here is derived from an EMBL/GenBank/DDBJ whole genome shotgun (WGS) entry which is preliminary data.</text>
</comment>
<evidence type="ECO:0000256" key="4">
    <source>
        <dbReference type="ARBA" id="ARBA00022638"/>
    </source>
</evidence>
<protein>
    <recommendedName>
        <fullName evidence="2">lysozyme</fullName>
        <ecNumber evidence="2">3.2.1.17</ecNumber>
    </recommendedName>
</protein>
<dbReference type="Gene3D" id="1.10.530.10">
    <property type="match status" value="1"/>
</dbReference>
<sequence>MASGRLLLAIAAVICCTFYVVGQNQPVSEICLGCICEAVSNCNSSARCSGDVCGLFKITWAYWADAGKPILNGDDVTRDGAYSECAIDPFCAASTVQAYMQKFGKDCNGDGVVNCFDFAKIHRLGGYGCEGNLDYNYQNRFMECLRQVQQLTGSTP</sequence>
<dbReference type="InterPro" id="IPR008597">
    <property type="entry name" value="Invert_lysozyme"/>
</dbReference>
<feature type="disulfide bond" evidence="7">
    <location>
        <begin position="31"/>
        <end position="115"/>
    </location>
</feature>
<feature type="disulfide bond" evidence="7">
    <location>
        <begin position="36"/>
        <end position="42"/>
    </location>
</feature>
<keyword evidence="5" id="KW-0378">Hydrolase</keyword>
<keyword evidence="4" id="KW-0081">Bacteriolytic enzyme</keyword>
<reference evidence="9" key="2">
    <citation type="submission" date="2023-05" db="EMBL/GenBank/DDBJ databases">
        <authorList>
            <person name="Fouks B."/>
        </authorList>
    </citation>
    <scope>NUCLEOTIDE SEQUENCE</scope>
    <source>
        <strain evidence="9">Stay&amp;Tobe</strain>
        <tissue evidence="9">Testes</tissue>
    </source>
</reference>
<dbReference type="Pfam" id="PF05497">
    <property type="entry name" value="Destabilase"/>
    <property type="match status" value="1"/>
</dbReference>
<evidence type="ECO:0000313" key="9">
    <source>
        <dbReference type="EMBL" id="KAJ9585323.1"/>
    </source>
</evidence>
<dbReference type="PROSITE" id="PS00018">
    <property type="entry name" value="EF_HAND_1"/>
    <property type="match status" value="1"/>
</dbReference>
<dbReference type="GO" id="GO:0042742">
    <property type="term" value="P:defense response to bacterium"/>
    <property type="evidence" value="ECO:0007669"/>
    <property type="project" value="UniProtKB-KW"/>
</dbReference>
<dbReference type="InterPro" id="IPR018247">
    <property type="entry name" value="EF_Hand_1_Ca_BS"/>
</dbReference>
<feature type="chain" id="PRO_5042060255" description="lysozyme" evidence="8">
    <location>
        <begin position="23"/>
        <end position="156"/>
    </location>
</feature>
<dbReference type="Proteomes" id="UP001233999">
    <property type="component" value="Unassembled WGS sequence"/>
</dbReference>
<evidence type="ECO:0000256" key="5">
    <source>
        <dbReference type="ARBA" id="ARBA00022801"/>
    </source>
</evidence>
<dbReference type="GO" id="GO:0003796">
    <property type="term" value="F:lysozyme activity"/>
    <property type="evidence" value="ECO:0007669"/>
    <property type="project" value="UniProtKB-EC"/>
</dbReference>
<evidence type="ECO:0000313" key="10">
    <source>
        <dbReference type="Proteomes" id="UP001233999"/>
    </source>
</evidence>
<feature type="signal peptide" evidence="8">
    <location>
        <begin position="1"/>
        <end position="22"/>
    </location>
</feature>
<feature type="disulfide bond" evidence="7">
    <location>
        <begin position="85"/>
        <end position="91"/>
    </location>
</feature>
<evidence type="ECO:0000256" key="7">
    <source>
        <dbReference type="PIRSR" id="PIRSR608597-3"/>
    </source>
</evidence>